<dbReference type="InterPro" id="IPR050314">
    <property type="entry name" value="Glycosyl_Hydrlase_18"/>
</dbReference>
<dbReference type="Gene3D" id="3.10.50.10">
    <property type="match status" value="1"/>
</dbReference>
<dbReference type="PANTHER" id="PTHR11177">
    <property type="entry name" value="CHITINASE"/>
    <property type="match status" value="1"/>
</dbReference>
<comment type="catalytic activity">
    <reaction evidence="1">
        <text>Random endo-hydrolysis of N-acetyl-beta-D-glucosaminide (1-&gt;4)-beta-linkages in chitin and chitodextrins.</text>
        <dbReference type="EC" id="3.2.1.14"/>
    </reaction>
</comment>
<keyword evidence="10 12" id="KW-0326">Glycosidase</keyword>
<dbReference type="PANTHER" id="PTHR11177:SF360">
    <property type="entry name" value="CHITINASE 4-RELATED"/>
    <property type="match status" value="1"/>
</dbReference>
<sequence length="390" mass="43746">MNFYVVFSLSAILFSYTTAKEKVVICYHGTWATYRSSLGKFDVTNINTNLCTHIVYGFMGINAKGTVVSLDAYLDYPENWGRDNLRKFTLLKRTNPKLKALLAVGGWNEGSAKYSNMASKPSLRKNFITSAIRIIQKYGFDGLDIDWEYPNARDSVHGEADIDNFTQLLKELRVEFDKNDLILSAAVAAVTNTAASSYDIKGISQYLDFVNVMAYDINNPTDNATGHNAPVHGNENNLQAIDVILKYWIGQGCPPEKLVLGLPFYGHSYELADREHFDVGDSSTGPGIAGPYTSLKGMLGYNELCEKFERELWNIYYDDISKVPYAVQGRNWISFDDIDSLTIKIEYALKFNISGAMIWSIETDDFRGTCSDGKYPLLRAVNRALNKSEA</sequence>
<dbReference type="EMBL" id="AGBW02010995">
    <property type="protein sequence ID" value="OWR47412.1"/>
    <property type="molecule type" value="Genomic_DNA"/>
</dbReference>
<keyword evidence="8" id="KW-1015">Disulfide bond</keyword>
<dbReference type="Gene3D" id="3.20.20.80">
    <property type="entry name" value="Glycosidases"/>
    <property type="match status" value="1"/>
</dbReference>
<evidence type="ECO:0000259" key="13">
    <source>
        <dbReference type="PROSITE" id="PS51910"/>
    </source>
</evidence>
<dbReference type="AlphaFoldDB" id="A0A212F106"/>
<evidence type="ECO:0000256" key="8">
    <source>
        <dbReference type="ARBA" id="ARBA00023157"/>
    </source>
</evidence>
<dbReference type="GO" id="GO:0008843">
    <property type="term" value="F:endochitinase activity"/>
    <property type="evidence" value="ECO:0007669"/>
    <property type="project" value="UniProtKB-EC"/>
</dbReference>
<organism evidence="14 15">
    <name type="scientific">Danaus plexippus plexippus</name>
    <dbReference type="NCBI Taxonomy" id="278856"/>
    <lineage>
        <taxon>Eukaryota</taxon>
        <taxon>Metazoa</taxon>
        <taxon>Ecdysozoa</taxon>
        <taxon>Arthropoda</taxon>
        <taxon>Hexapoda</taxon>
        <taxon>Insecta</taxon>
        <taxon>Pterygota</taxon>
        <taxon>Neoptera</taxon>
        <taxon>Endopterygota</taxon>
        <taxon>Lepidoptera</taxon>
        <taxon>Glossata</taxon>
        <taxon>Ditrysia</taxon>
        <taxon>Papilionoidea</taxon>
        <taxon>Nymphalidae</taxon>
        <taxon>Danainae</taxon>
        <taxon>Danaini</taxon>
        <taxon>Danaina</taxon>
        <taxon>Danaus</taxon>
        <taxon>Danaus</taxon>
    </lineage>
</organism>
<name>A0A212F106_DANPL</name>
<evidence type="ECO:0000313" key="15">
    <source>
        <dbReference type="Proteomes" id="UP000007151"/>
    </source>
</evidence>
<evidence type="ECO:0000256" key="11">
    <source>
        <dbReference type="ARBA" id="ARBA00023326"/>
    </source>
</evidence>
<dbReference type="PROSITE" id="PS01095">
    <property type="entry name" value="GH18_1"/>
    <property type="match status" value="1"/>
</dbReference>
<accession>A0A212F106</accession>
<dbReference type="STRING" id="278856.A0A212F106"/>
<evidence type="ECO:0000256" key="7">
    <source>
        <dbReference type="ARBA" id="ARBA00023024"/>
    </source>
</evidence>
<keyword evidence="7" id="KW-0146">Chitin degradation</keyword>
<dbReference type="InterPro" id="IPR001579">
    <property type="entry name" value="Glyco_hydro_18_chit_AS"/>
</dbReference>
<dbReference type="SMART" id="SM00636">
    <property type="entry name" value="Glyco_18"/>
    <property type="match status" value="1"/>
</dbReference>
<evidence type="ECO:0000256" key="10">
    <source>
        <dbReference type="ARBA" id="ARBA00023295"/>
    </source>
</evidence>
<dbReference type="GO" id="GO:0008061">
    <property type="term" value="F:chitin binding"/>
    <property type="evidence" value="ECO:0007669"/>
    <property type="project" value="UniProtKB-KW"/>
</dbReference>
<evidence type="ECO:0000256" key="12">
    <source>
        <dbReference type="RuleBase" id="RU000489"/>
    </source>
</evidence>
<dbReference type="SUPFAM" id="SSF54556">
    <property type="entry name" value="Chitinase insertion domain"/>
    <property type="match status" value="1"/>
</dbReference>
<dbReference type="GO" id="GO:0005576">
    <property type="term" value="C:extracellular region"/>
    <property type="evidence" value="ECO:0007669"/>
    <property type="project" value="TreeGrafter"/>
</dbReference>
<dbReference type="GO" id="GO:0006032">
    <property type="term" value="P:chitin catabolic process"/>
    <property type="evidence" value="ECO:0007669"/>
    <property type="project" value="UniProtKB-KW"/>
</dbReference>
<feature type="domain" description="GH18" evidence="13">
    <location>
        <begin position="22"/>
        <end position="388"/>
    </location>
</feature>
<gene>
    <name evidence="14" type="ORF">KGM_214910</name>
</gene>
<reference evidence="14 15" key="1">
    <citation type="journal article" date="2011" name="Cell">
        <title>The monarch butterfly genome yields insights into long-distance migration.</title>
        <authorList>
            <person name="Zhan S."/>
            <person name="Merlin C."/>
            <person name="Boore J.L."/>
            <person name="Reppert S.M."/>
        </authorList>
    </citation>
    <scope>NUCLEOTIDE SEQUENCE [LARGE SCALE GENOMIC DNA]</scope>
    <source>
        <strain evidence="14">F-2</strain>
    </source>
</reference>
<evidence type="ECO:0000256" key="2">
    <source>
        <dbReference type="ARBA" id="ARBA00009121"/>
    </source>
</evidence>
<comment type="similarity">
    <text evidence="2">Belongs to the glycosyl hydrolase 18 family. Chitinase class II subfamily.</text>
</comment>
<dbReference type="eggNOG" id="KOG2806">
    <property type="taxonomic scope" value="Eukaryota"/>
</dbReference>
<keyword evidence="4" id="KW-0147">Chitin-binding</keyword>
<dbReference type="InterPro" id="IPR011583">
    <property type="entry name" value="Chitinase_II/V-like_cat"/>
</dbReference>
<dbReference type="KEGG" id="dpl:KGM_214910"/>
<dbReference type="Proteomes" id="UP000007151">
    <property type="component" value="Unassembled WGS sequence"/>
</dbReference>
<dbReference type="PROSITE" id="PS51910">
    <property type="entry name" value="GH18_2"/>
    <property type="match status" value="1"/>
</dbReference>
<dbReference type="OrthoDB" id="73875at2759"/>
<dbReference type="FunFam" id="3.10.50.10:FF:000004">
    <property type="entry name" value="Chitinase 5"/>
    <property type="match status" value="1"/>
</dbReference>
<evidence type="ECO:0000256" key="1">
    <source>
        <dbReference type="ARBA" id="ARBA00000822"/>
    </source>
</evidence>
<dbReference type="GO" id="GO:0000272">
    <property type="term" value="P:polysaccharide catabolic process"/>
    <property type="evidence" value="ECO:0007669"/>
    <property type="project" value="UniProtKB-KW"/>
</dbReference>
<evidence type="ECO:0000256" key="4">
    <source>
        <dbReference type="ARBA" id="ARBA00022669"/>
    </source>
</evidence>
<dbReference type="Pfam" id="PF00704">
    <property type="entry name" value="Glyco_hydro_18"/>
    <property type="match status" value="1"/>
</dbReference>
<evidence type="ECO:0000256" key="3">
    <source>
        <dbReference type="ARBA" id="ARBA00012729"/>
    </source>
</evidence>
<keyword evidence="6 12" id="KW-0378">Hydrolase</keyword>
<keyword evidence="11" id="KW-0624">Polysaccharide degradation</keyword>
<proteinExistence type="inferred from homology"/>
<evidence type="ECO:0000256" key="6">
    <source>
        <dbReference type="ARBA" id="ARBA00022801"/>
    </source>
</evidence>
<dbReference type="InterPro" id="IPR017853">
    <property type="entry name" value="GH"/>
</dbReference>
<keyword evidence="15" id="KW-1185">Reference proteome</keyword>
<evidence type="ECO:0000313" key="14">
    <source>
        <dbReference type="EMBL" id="OWR47412.1"/>
    </source>
</evidence>
<dbReference type="InterPro" id="IPR029070">
    <property type="entry name" value="Chitinase_insertion_sf"/>
</dbReference>
<dbReference type="FunCoup" id="A0A212F106">
    <property type="interactions" value="38"/>
</dbReference>
<keyword evidence="5" id="KW-0732">Signal</keyword>
<keyword evidence="9" id="KW-0119">Carbohydrate metabolism</keyword>
<evidence type="ECO:0000256" key="9">
    <source>
        <dbReference type="ARBA" id="ARBA00023277"/>
    </source>
</evidence>
<evidence type="ECO:0000256" key="5">
    <source>
        <dbReference type="ARBA" id="ARBA00022729"/>
    </source>
</evidence>
<dbReference type="SUPFAM" id="SSF51445">
    <property type="entry name" value="(Trans)glycosidases"/>
    <property type="match status" value="1"/>
</dbReference>
<protein>
    <recommendedName>
        <fullName evidence="3">chitinase</fullName>
        <ecNumber evidence="3">3.2.1.14</ecNumber>
    </recommendedName>
</protein>
<dbReference type="InterPro" id="IPR001223">
    <property type="entry name" value="Glyco_hydro18_cat"/>
</dbReference>
<comment type="caution">
    <text evidence="14">The sequence shown here is derived from an EMBL/GenBank/DDBJ whole genome shotgun (WGS) entry which is preliminary data.</text>
</comment>
<dbReference type="EC" id="3.2.1.14" evidence="3"/>